<proteinExistence type="predicted"/>
<feature type="non-terminal residue" evidence="1">
    <location>
        <position position="1"/>
    </location>
</feature>
<accession>X1CYN0</accession>
<comment type="caution">
    <text evidence="1">The sequence shown here is derived from an EMBL/GenBank/DDBJ whole genome shotgun (WGS) entry which is preliminary data.</text>
</comment>
<name>X1CYN0_9ZZZZ</name>
<dbReference type="AlphaFoldDB" id="X1CYN0"/>
<gene>
    <name evidence="1" type="ORF">S01H4_25079</name>
</gene>
<sequence>GEEETEEAKRKESLDDMLEGLSSLKNVLFWVGIEEDYSYSWLEINYK</sequence>
<dbReference type="EMBL" id="BART01011884">
    <property type="protein sequence ID" value="GAG89351.1"/>
    <property type="molecule type" value="Genomic_DNA"/>
</dbReference>
<evidence type="ECO:0000313" key="1">
    <source>
        <dbReference type="EMBL" id="GAG89351.1"/>
    </source>
</evidence>
<protein>
    <submittedName>
        <fullName evidence="1">Uncharacterized protein</fullName>
    </submittedName>
</protein>
<organism evidence="1">
    <name type="scientific">marine sediment metagenome</name>
    <dbReference type="NCBI Taxonomy" id="412755"/>
    <lineage>
        <taxon>unclassified sequences</taxon>
        <taxon>metagenomes</taxon>
        <taxon>ecological metagenomes</taxon>
    </lineage>
</organism>
<reference evidence="1" key="1">
    <citation type="journal article" date="2014" name="Front. Microbiol.">
        <title>High frequency of phylogenetically diverse reductive dehalogenase-homologous genes in deep subseafloor sedimentary metagenomes.</title>
        <authorList>
            <person name="Kawai M."/>
            <person name="Futagami T."/>
            <person name="Toyoda A."/>
            <person name="Takaki Y."/>
            <person name="Nishi S."/>
            <person name="Hori S."/>
            <person name="Arai W."/>
            <person name="Tsubouchi T."/>
            <person name="Morono Y."/>
            <person name="Uchiyama I."/>
            <person name="Ito T."/>
            <person name="Fujiyama A."/>
            <person name="Inagaki F."/>
            <person name="Takami H."/>
        </authorList>
    </citation>
    <scope>NUCLEOTIDE SEQUENCE</scope>
    <source>
        <strain evidence="1">Expedition CK06-06</strain>
    </source>
</reference>